<evidence type="ECO:0000313" key="3">
    <source>
        <dbReference type="EMBL" id="MCC2615055.1"/>
    </source>
</evidence>
<feature type="signal peptide" evidence="1">
    <location>
        <begin position="1"/>
        <end position="23"/>
    </location>
</feature>
<dbReference type="InterPro" id="IPR025388">
    <property type="entry name" value="Alginate_export_dom"/>
</dbReference>
<dbReference type="InterPro" id="IPR023614">
    <property type="entry name" value="Porin_dom_sf"/>
</dbReference>
<evidence type="ECO:0000313" key="4">
    <source>
        <dbReference type="Proteomes" id="UP001520878"/>
    </source>
</evidence>
<gene>
    <name evidence="3" type="ORF">LJ739_02210</name>
</gene>
<dbReference type="Pfam" id="PF13372">
    <property type="entry name" value="Alginate_exp"/>
    <property type="match status" value="1"/>
</dbReference>
<evidence type="ECO:0000259" key="2">
    <source>
        <dbReference type="Pfam" id="PF13372"/>
    </source>
</evidence>
<dbReference type="RefSeq" id="WP_229156968.1">
    <property type="nucleotide sequence ID" value="NZ_JAJEWP010000001.1"/>
</dbReference>
<keyword evidence="4" id="KW-1185">Reference proteome</keyword>
<protein>
    <submittedName>
        <fullName evidence="3">Alginate export family protein</fullName>
    </submittedName>
</protein>
<feature type="chain" id="PRO_5046269056" evidence="1">
    <location>
        <begin position="24"/>
        <end position="396"/>
    </location>
</feature>
<accession>A0ABS8G3E6</accession>
<dbReference type="Gene3D" id="2.40.160.10">
    <property type="entry name" value="Porin"/>
    <property type="match status" value="1"/>
</dbReference>
<keyword evidence="1" id="KW-0732">Signal</keyword>
<dbReference type="EMBL" id="JAJEWP010000001">
    <property type="protein sequence ID" value="MCC2615055.1"/>
    <property type="molecule type" value="Genomic_DNA"/>
</dbReference>
<sequence length="396" mass="43807">MKTNIVSLCCAVLIAGSSVPVSADTLENIKQMVADGQTNVSMRYRYERVDQEGMDNHANASTLKTRLSYESGRFNGFFANVEVDNVTAIGNENYDSTINGNTQYPVVADPTDTDLNQAFIGYQQDNLTFSIGRQRIVHDNQRFVGGVAWRQNEQTFDGYRVVYDNQQDWRVDYSFIHNVNRIFGPSGAKADLAGGLHLFSAAMHLNDEHAIKFHVYELDFDQALAQSSRTFGITYEGRADSINWHLAFARQTDTGDNPNDYSANYWNAEIVGKLAHMTLGVGVENLGSDNGVGFNTPLATLHKFQGFADKFLGTPATGVNDRYIKASTSLGKLGISAVWHDLSADVSGIDYGTELNLVGKYPLAQGAGLLVKYADYNADDHATDTRKLWLMLNVQY</sequence>
<organism evidence="3 4">
    <name type="scientific">Fluctibacter halophilus</name>
    <dbReference type="NCBI Taxonomy" id="226011"/>
    <lineage>
        <taxon>Bacteria</taxon>
        <taxon>Pseudomonadati</taxon>
        <taxon>Pseudomonadota</taxon>
        <taxon>Gammaproteobacteria</taxon>
        <taxon>Alteromonadales</taxon>
        <taxon>Alteromonadaceae</taxon>
        <taxon>Fluctibacter</taxon>
    </lineage>
</organism>
<feature type="domain" description="Alginate export" evidence="2">
    <location>
        <begin position="41"/>
        <end position="252"/>
    </location>
</feature>
<evidence type="ECO:0000256" key="1">
    <source>
        <dbReference type="SAM" id="SignalP"/>
    </source>
</evidence>
<comment type="caution">
    <text evidence="3">The sequence shown here is derived from an EMBL/GenBank/DDBJ whole genome shotgun (WGS) entry which is preliminary data.</text>
</comment>
<proteinExistence type="predicted"/>
<reference evidence="3 4" key="1">
    <citation type="submission" date="2021-10" db="EMBL/GenBank/DDBJ databases">
        <title>Draft genome of Aestuariibacter halophilus JC2043.</title>
        <authorList>
            <person name="Emsley S.A."/>
            <person name="Pfannmuller K.M."/>
            <person name="Ushijima B."/>
            <person name="Saw J.H."/>
            <person name="Videau P."/>
        </authorList>
    </citation>
    <scope>NUCLEOTIDE SEQUENCE [LARGE SCALE GENOMIC DNA]</scope>
    <source>
        <strain evidence="3 4">JC2043</strain>
    </source>
</reference>
<dbReference type="Proteomes" id="UP001520878">
    <property type="component" value="Unassembled WGS sequence"/>
</dbReference>
<name>A0ABS8G3E6_9ALTE</name>